<feature type="region of interest" description="Disordered" evidence="3">
    <location>
        <begin position="199"/>
        <end position="220"/>
    </location>
</feature>
<keyword evidence="6" id="KW-1185">Reference proteome</keyword>
<name>A0A4C2AA67_EUMVA</name>
<evidence type="ECO:0000259" key="4">
    <source>
        <dbReference type="Pfam" id="PF13891"/>
    </source>
</evidence>
<feature type="compositionally biased region" description="Basic and acidic residues" evidence="3">
    <location>
        <begin position="80"/>
        <end position="89"/>
    </location>
</feature>
<dbReference type="PANTHER" id="PTHR16198:SF2">
    <property type="entry name" value="INO80 COMPLEX SUBUNIT D"/>
    <property type="match status" value="1"/>
</dbReference>
<dbReference type="InterPro" id="IPR025927">
    <property type="entry name" value="Znf_KANL2-like"/>
</dbReference>
<protein>
    <submittedName>
        <fullName evidence="5">INO80 complex subunit D</fullName>
    </submittedName>
</protein>
<sequence length="489" mass="54971">MSASIKIYNNQNSSSIVNNTTTNANCKISSNSKQNHNILKGNIITRKVIQQEDPYVFTESVPTTPPILFNTQVECLKKSVKSTEPDRVVSNDTVNTITSPSKLSSPSKLTKATSLNATNSNSANADNHSESEDLSEIPVNVIYRMSVAPQTNENSSNKLQNETDATLQPPQIIQNAPPSSSNTTQSKTNVNKKLSIPASKQLAKQQQQQQIDTSSIPQQQYNATKTTNILALNSSQHRMTNQADESTFERDRITVYRHQLRRQAMQLLSIRSLQKLPLQVAKRRLLCVDRLLKKYQQTEQNGKELPANVKRCCVNGCDAYTLEMASHCQQHIVCNAAQHVFLPCTAKFADNTQCRVPVFDITHDLPLCTEHARKRDAYNRLLYEQRPRKISTNPLLMNELTPNNQASTNSNAELFPSGILIKTQNNQHKQKQQHHQQHLFQQFAANSNKRPVSVNQQARKRKMAIGLTANPVVDHKSVQRSLQKNLLAH</sequence>
<feature type="domain" description="KANL2-like probable zinc-finger" evidence="4">
    <location>
        <begin position="313"/>
        <end position="372"/>
    </location>
</feature>
<feature type="compositionally biased region" description="Low complexity" evidence="3">
    <location>
        <begin position="98"/>
        <end position="126"/>
    </location>
</feature>
<comment type="subcellular location">
    <subcellularLocation>
        <location evidence="1">Nucleus</location>
    </subcellularLocation>
</comment>
<comment type="caution">
    <text evidence="5">The sequence shown here is derived from an EMBL/GenBank/DDBJ whole genome shotgun (WGS) entry which is preliminary data.</text>
</comment>
<dbReference type="GO" id="GO:0005634">
    <property type="term" value="C:nucleus"/>
    <property type="evidence" value="ECO:0007669"/>
    <property type="project" value="UniProtKB-SubCell"/>
</dbReference>
<evidence type="ECO:0000256" key="3">
    <source>
        <dbReference type="SAM" id="MobiDB-lite"/>
    </source>
</evidence>
<accession>A0A4C2AA67</accession>
<gene>
    <name evidence="5" type="primary">Ino80d</name>
    <name evidence="5" type="ORF">EVAR_66612_1</name>
</gene>
<evidence type="ECO:0000256" key="2">
    <source>
        <dbReference type="ARBA" id="ARBA00023242"/>
    </source>
</evidence>
<proteinExistence type="predicted"/>
<dbReference type="AlphaFoldDB" id="A0A4C2AA67"/>
<reference evidence="5 6" key="1">
    <citation type="journal article" date="2019" name="Commun. Biol.">
        <title>The bagworm genome reveals a unique fibroin gene that provides high tensile strength.</title>
        <authorList>
            <person name="Kono N."/>
            <person name="Nakamura H."/>
            <person name="Ohtoshi R."/>
            <person name="Tomita M."/>
            <person name="Numata K."/>
            <person name="Arakawa K."/>
        </authorList>
    </citation>
    <scope>NUCLEOTIDE SEQUENCE [LARGE SCALE GENOMIC DNA]</scope>
</reference>
<dbReference type="PANTHER" id="PTHR16198">
    <property type="match status" value="1"/>
</dbReference>
<evidence type="ECO:0000313" key="5">
    <source>
        <dbReference type="EMBL" id="GBP96104.1"/>
    </source>
</evidence>
<evidence type="ECO:0000256" key="1">
    <source>
        <dbReference type="ARBA" id="ARBA00004123"/>
    </source>
</evidence>
<keyword evidence="2" id="KW-0539">Nucleus</keyword>
<evidence type="ECO:0000313" key="6">
    <source>
        <dbReference type="Proteomes" id="UP000299102"/>
    </source>
</evidence>
<dbReference type="EMBL" id="BGZK01002734">
    <property type="protein sequence ID" value="GBP96104.1"/>
    <property type="molecule type" value="Genomic_DNA"/>
</dbReference>
<dbReference type="Pfam" id="PF13891">
    <property type="entry name" value="zf-C3HC3H_KANSL2"/>
    <property type="match status" value="1"/>
</dbReference>
<dbReference type="OrthoDB" id="10038011at2759"/>
<organism evidence="5 6">
    <name type="scientific">Eumeta variegata</name>
    <name type="common">Bagworm moth</name>
    <name type="synonym">Eumeta japonica</name>
    <dbReference type="NCBI Taxonomy" id="151549"/>
    <lineage>
        <taxon>Eukaryota</taxon>
        <taxon>Metazoa</taxon>
        <taxon>Ecdysozoa</taxon>
        <taxon>Arthropoda</taxon>
        <taxon>Hexapoda</taxon>
        <taxon>Insecta</taxon>
        <taxon>Pterygota</taxon>
        <taxon>Neoptera</taxon>
        <taxon>Endopterygota</taxon>
        <taxon>Lepidoptera</taxon>
        <taxon>Glossata</taxon>
        <taxon>Ditrysia</taxon>
        <taxon>Tineoidea</taxon>
        <taxon>Psychidae</taxon>
        <taxon>Oiketicinae</taxon>
        <taxon>Eumeta</taxon>
    </lineage>
</organism>
<dbReference type="Proteomes" id="UP000299102">
    <property type="component" value="Unassembled WGS sequence"/>
</dbReference>
<feature type="region of interest" description="Disordered" evidence="3">
    <location>
        <begin position="80"/>
        <end position="134"/>
    </location>
</feature>
<dbReference type="STRING" id="151549.A0A4C2AA67"/>